<keyword evidence="1" id="KW-0472">Membrane</keyword>
<feature type="transmembrane region" description="Helical" evidence="1">
    <location>
        <begin position="79"/>
        <end position="96"/>
    </location>
</feature>
<dbReference type="OrthoDB" id="154078at2"/>
<dbReference type="Proteomes" id="UP000248079">
    <property type="component" value="Unassembled WGS sequence"/>
</dbReference>
<accession>A0A2V3ZSZ1</accession>
<comment type="caution">
    <text evidence="2">The sequence shown here is derived from an EMBL/GenBank/DDBJ whole genome shotgun (WGS) entry which is preliminary data.</text>
</comment>
<keyword evidence="1" id="KW-1133">Transmembrane helix</keyword>
<proteinExistence type="predicted"/>
<feature type="transmembrane region" description="Helical" evidence="1">
    <location>
        <begin position="103"/>
        <end position="120"/>
    </location>
</feature>
<keyword evidence="1" id="KW-0812">Transmembrane</keyword>
<sequence length="226" mass="26236">MELLTSLINTVDVPSTVILSNNMVELLLRFVLNMVVTIFVVNYVYFRATGKRTYVFTYIMISTTVFFLCFLLGNIDLQLGFALGLFAIFGIIRYRTDTIPIREMTYLFLVITISIINALARRDVSLGEIIITNVAFMLTTYIMERVWMRRHMARRTIIYDRMDLIHPDKHDLLRQDIKERTGLVINRFKIGQIDLAKNSIRLTIFYKDVVGNNILTDAELSDKGME</sequence>
<dbReference type="InterPro" id="IPR032531">
    <property type="entry name" value="DUF4956"/>
</dbReference>
<gene>
    <name evidence="2" type="ORF">DF185_17980</name>
</gene>
<evidence type="ECO:0000313" key="2">
    <source>
        <dbReference type="EMBL" id="PXX97858.1"/>
    </source>
</evidence>
<dbReference type="EMBL" id="QFLI01000009">
    <property type="protein sequence ID" value="PXX97858.1"/>
    <property type="molecule type" value="Genomic_DNA"/>
</dbReference>
<evidence type="ECO:0000313" key="3">
    <source>
        <dbReference type="Proteomes" id="UP000248079"/>
    </source>
</evidence>
<feature type="transmembrane region" description="Helical" evidence="1">
    <location>
        <begin position="53"/>
        <end position="73"/>
    </location>
</feature>
<feature type="transmembrane region" description="Helical" evidence="1">
    <location>
        <begin position="126"/>
        <end position="147"/>
    </location>
</feature>
<protein>
    <submittedName>
        <fullName evidence="2">DUF4956 domain-containing protein</fullName>
    </submittedName>
</protein>
<dbReference type="RefSeq" id="WP_110362213.1">
    <property type="nucleotide sequence ID" value="NZ_QFLI01000009.1"/>
</dbReference>
<name>A0A2V3ZSZ1_9BACT</name>
<reference evidence="2 3" key="1">
    <citation type="submission" date="2018-05" db="EMBL/GenBank/DDBJ databases">
        <title>Marinifilum breve JC075T sp. nov., a marine bacterium isolated from Yongle Blue Hole in the South China Sea.</title>
        <authorList>
            <person name="Fu T."/>
        </authorList>
    </citation>
    <scope>NUCLEOTIDE SEQUENCE [LARGE SCALE GENOMIC DNA]</scope>
    <source>
        <strain evidence="2 3">JC075</strain>
    </source>
</reference>
<feature type="transmembrane region" description="Helical" evidence="1">
    <location>
        <begin position="26"/>
        <end position="46"/>
    </location>
</feature>
<evidence type="ECO:0000256" key="1">
    <source>
        <dbReference type="SAM" id="Phobius"/>
    </source>
</evidence>
<keyword evidence="3" id="KW-1185">Reference proteome</keyword>
<dbReference type="AlphaFoldDB" id="A0A2V3ZSZ1"/>
<dbReference type="Pfam" id="PF16316">
    <property type="entry name" value="DUF4956"/>
    <property type="match status" value="1"/>
</dbReference>
<organism evidence="2 3">
    <name type="scientific">Marinifilum breve</name>
    <dbReference type="NCBI Taxonomy" id="2184082"/>
    <lineage>
        <taxon>Bacteria</taxon>
        <taxon>Pseudomonadati</taxon>
        <taxon>Bacteroidota</taxon>
        <taxon>Bacteroidia</taxon>
        <taxon>Marinilabiliales</taxon>
        <taxon>Marinifilaceae</taxon>
    </lineage>
</organism>